<dbReference type="GO" id="GO:0008855">
    <property type="term" value="F:exodeoxyribonuclease VII activity"/>
    <property type="evidence" value="ECO:0007669"/>
    <property type="project" value="UniProtKB-UniRule"/>
</dbReference>
<dbReference type="HAMAP" id="MF_00378">
    <property type="entry name" value="Exonuc_7_L"/>
    <property type="match status" value="1"/>
</dbReference>
<comment type="catalytic activity">
    <reaction evidence="5 6">
        <text>Exonucleolytic cleavage in either 5'- to 3'- or 3'- to 5'-direction to yield nucleoside 5'-phosphates.</text>
        <dbReference type="EC" id="3.1.11.6"/>
    </reaction>
</comment>
<organism evidence="9 10">
    <name type="scientific">Lacipirellula limnantheis</name>
    <dbReference type="NCBI Taxonomy" id="2528024"/>
    <lineage>
        <taxon>Bacteria</taxon>
        <taxon>Pseudomonadati</taxon>
        <taxon>Planctomycetota</taxon>
        <taxon>Planctomycetia</taxon>
        <taxon>Pirellulales</taxon>
        <taxon>Lacipirellulaceae</taxon>
        <taxon>Lacipirellula</taxon>
    </lineage>
</organism>
<feature type="domain" description="Exonuclease VII large subunit C-terminal" evidence="7">
    <location>
        <begin position="127"/>
        <end position="346"/>
    </location>
</feature>
<dbReference type="EMBL" id="CP036339">
    <property type="protein sequence ID" value="QDT74386.1"/>
    <property type="molecule type" value="Genomic_DNA"/>
</dbReference>
<feature type="domain" description="OB-fold nucleic acid binding" evidence="8">
    <location>
        <begin position="11"/>
        <end position="103"/>
    </location>
</feature>
<dbReference type="Pfam" id="PF02601">
    <property type="entry name" value="Exonuc_VII_L"/>
    <property type="match status" value="1"/>
</dbReference>
<dbReference type="Pfam" id="PF13742">
    <property type="entry name" value="tRNA_anti_2"/>
    <property type="match status" value="1"/>
</dbReference>
<evidence type="ECO:0000313" key="10">
    <source>
        <dbReference type="Proteomes" id="UP000317909"/>
    </source>
</evidence>
<evidence type="ECO:0000259" key="8">
    <source>
        <dbReference type="Pfam" id="PF13742"/>
    </source>
</evidence>
<dbReference type="InterPro" id="IPR020579">
    <property type="entry name" value="Exonuc_VII_lsu_C"/>
</dbReference>
<dbReference type="GO" id="GO:0003676">
    <property type="term" value="F:nucleic acid binding"/>
    <property type="evidence" value="ECO:0007669"/>
    <property type="project" value="InterPro"/>
</dbReference>
<dbReference type="PANTHER" id="PTHR30008">
    <property type="entry name" value="EXODEOXYRIBONUCLEASE 7 LARGE SUBUNIT"/>
    <property type="match status" value="1"/>
</dbReference>
<dbReference type="RefSeq" id="WP_145434142.1">
    <property type="nucleotide sequence ID" value="NZ_CP036339.1"/>
</dbReference>
<dbReference type="InterPro" id="IPR003753">
    <property type="entry name" value="Exonuc_VII_L"/>
</dbReference>
<evidence type="ECO:0000313" key="9">
    <source>
        <dbReference type="EMBL" id="QDT74386.1"/>
    </source>
</evidence>
<dbReference type="CDD" id="cd04489">
    <property type="entry name" value="ExoVII_LU_OBF"/>
    <property type="match status" value="1"/>
</dbReference>
<dbReference type="EC" id="3.1.11.6" evidence="5"/>
<dbReference type="InterPro" id="IPR025824">
    <property type="entry name" value="OB-fold_nuc-bd_dom"/>
</dbReference>
<comment type="similarity">
    <text evidence="5 6">Belongs to the XseA family.</text>
</comment>
<evidence type="ECO:0000256" key="3">
    <source>
        <dbReference type="ARBA" id="ARBA00022801"/>
    </source>
</evidence>
<evidence type="ECO:0000259" key="7">
    <source>
        <dbReference type="Pfam" id="PF02601"/>
    </source>
</evidence>
<protein>
    <recommendedName>
        <fullName evidence="5">Exodeoxyribonuclease 7 large subunit</fullName>
        <ecNumber evidence="5">3.1.11.6</ecNumber>
    </recommendedName>
    <alternativeName>
        <fullName evidence="5">Exodeoxyribonuclease VII large subunit</fullName>
        <shortName evidence="5">Exonuclease VII large subunit</shortName>
    </alternativeName>
</protein>
<dbReference type="GO" id="GO:0005737">
    <property type="term" value="C:cytoplasm"/>
    <property type="evidence" value="ECO:0007669"/>
    <property type="project" value="UniProtKB-SubCell"/>
</dbReference>
<proteinExistence type="inferred from homology"/>
<keyword evidence="1 5" id="KW-0963">Cytoplasm</keyword>
<comment type="function">
    <text evidence="5">Bidirectionally degrades single-stranded DNA into large acid-insoluble oligonucleotides, which are then degraded further into small acid-soluble oligonucleotides.</text>
</comment>
<keyword evidence="3 5" id="KW-0378">Hydrolase</keyword>
<reference evidence="9 10" key="1">
    <citation type="submission" date="2019-02" db="EMBL/GenBank/DDBJ databases">
        <title>Deep-cultivation of Planctomycetes and their phenomic and genomic characterization uncovers novel biology.</title>
        <authorList>
            <person name="Wiegand S."/>
            <person name="Jogler M."/>
            <person name="Boedeker C."/>
            <person name="Pinto D."/>
            <person name="Vollmers J."/>
            <person name="Rivas-Marin E."/>
            <person name="Kohn T."/>
            <person name="Peeters S.H."/>
            <person name="Heuer A."/>
            <person name="Rast P."/>
            <person name="Oberbeckmann S."/>
            <person name="Bunk B."/>
            <person name="Jeske O."/>
            <person name="Meyerdierks A."/>
            <person name="Storesund J.E."/>
            <person name="Kallscheuer N."/>
            <person name="Luecker S."/>
            <person name="Lage O.M."/>
            <person name="Pohl T."/>
            <person name="Merkel B.J."/>
            <person name="Hornburger P."/>
            <person name="Mueller R.-W."/>
            <person name="Bruemmer F."/>
            <person name="Labrenz M."/>
            <person name="Spormann A.M."/>
            <person name="Op den Camp H."/>
            <person name="Overmann J."/>
            <person name="Amann R."/>
            <person name="Jetten M.S.M."/>
            <person name="Mascher T."/>
            <person name="Medema M.H."/>
            <person name="Devos D.P."/>
            <person name="Kaster A.-K."/>
            <person name="Ovreas L."/>
            <person name="Rohde M."/>
            <person name="Galperin M.Y."/>
            <person name="Jogler C."/>
        </authorList>
    </citation>
    <scope>NUCLEOTIDE SEQUENCE [LARGE SCALE GENOMIC DNA]</scope>
    <source>
        <strain evidence="9 10">I41</strain>
    </source>
</reference>
<name>A0A517U176_9BACT</name>
<comment type="subcellular location">
    <subcellularLocation>
        <location evidence="5 6">Cytoplasm</location>
    </subcellularLocation>
</comment>
<accession>A0A517U176</accession>
<dbReference type="GO" id="GO:0009318">
    <property type="term" value="C:exodeoxyribonuclease VII complex"/>
    <property type="evidence" value="ECO:0007669"/>
    <property type="project" value="UniProtKB-UniRule"/>
</dbReference>
<keyword evidence="2 5" id="KW-0540">Nuclease</keyword>
<dbReference type="Proteomes" id="UP000317909">
    <property type="component" value="Chromosome"/>
</dbReference>
<dbReference type="OrthoDB" id="9802795at2"/>
<gene>
    <name evidence="5 9" type="primary">xseA</name>
    <name evidence="9" type="ORF">I41_35810</name>
</gene>
<dbReference type="PANTHER" id="PTHR30008:SF0">
    <property type="entry name" value="EXODEOXYRIBONUCLEASE 7 LARGE SUBUNIT"/>
    <property type="match status" value="1"/>
</dbReference>
<keyword evidence="10" id="KW-1185">Reference proteome</keyword>
<evidence type="ECO:0000256" key="4">
    <source>
        <dbReference type="ARBA" id="ARBA00022839"/>
    </source>
</evidence>
<dbReference type="NCBIfam" id="TIGR00237">
    <property type="entry name" value="xseA"/>
    <property type="match status" value="1"/>
</dbReference>
<dbReference type="KEGG" id="llh:I41_35810"/>
<sequence length="405" mass="44302">MPSKPPADEILTVTQLSARLKGVMEENFPSVWVAGEISNYSQPQSGHCYFTLKDDGAQLRAVMWRNTAARLKLALHDGIDVVCRGRLDLYPPRGSYQLVVDELQPKGMGALELALRQRREKLAAEGLFDAARKRRLPAFPRRIGVVTSPTGAAIRDFLQVMHRRWRGVEVLVFPARVQGDGAAEEIVAGIRAANKVQPPIDVLVVTRGGGSLEDLWCFNEESVVRAIAASKVPTISGIGHEIDVTLADLAADVRALTPSEAAERVVPSAADLSDAVRSLQHRLSTALSTRLAHCRHRLDSLATRPSLCRPLEAIHLRGRRLDELSLRLKSASQGVLRDRRATLETMAGKLESLSPLGVLGRGYSLTFREGESKLITSAEKLKPGQRIVTRFQQGSSVSVVEQIEG</sequence>
<evidence type="ECO:0000256" key="2">
    <source>
        <dbReference type="ARBA" id="ARBA00022722"/>
    </source>
</evidence>
<keyword evidence="4 5" id="KW-0269">Exonuclease</keyword>
<dbReference type="GO" id="GO:0006308">
    <property type="term" value="P:DNA catabolic process"/>
    <property type="evidence" value="ECO:0007669"/>
    <property type="project" value="UniProtKB-UniRule"/>
</dbReference>
<evidence type="ECO:0000256" key="1">
    <source>
        <dbReference type="ARBA" id="ARBA00022490"/>
    </source>
</evidence>
<evidence type="ECO:0000256" key="5">
    <source>
        <dbReference type="HAMAP-Rule" id="MF_00378"/>
    </source>
</evidence>
<dbReference type="AlphaFoldDB" id="A0A517U176"/>
<evidence type="ECO:0000256" key="6">
    <source>
        <dbReference type="RuleBase" id="RU004355"/>
    </source>
</evidence>
<comment type="subunit">
    <text evidence="5">Heterooligomer composed of large and small subunits.</text>
</comment>